<keyword evidence="5 9" id="KW-0507">mRNA processing</keyword>
<dbReference type="Pfam" id="PF16575">
    <property type="entry name" value="CLP1_P"/>
    <property type="match status" value="1"/>
</dbReference>
<comment type="function">
    <text evidence="1">Polynucleotide 5'-kinase involved in rRNA processing.</text>
</comment>
<dbReference type="InParanoid" id="A0A2T3AN79"/>
<dbReference type="InterPro" id="IPR028606">
    <property type="entry name" value="Clp1"/>
</dbReference>
<comment type="subunit">
    <text evidence="9">Component of a pre-mRNA cleavage factor complex. Interacts directly with PCF11.</text>
</comment>
<dbReference type="SUPFAM" id="SSF52540">
    <property type="entry name" value="P-loop containing nucleoside triphosphate hydrolases"/>
    <property type="match status" value="1"/>
</dbReference>
<dbReference type="InterPro" id="IPR038238">
    <property type="entry name" value="Clp1_C_sf"/>
</dbReference>
<dbReference type="Gene3D" id="3.40.50.300">
    <property type="entry name" value="P-loop containing nucleotide triphosphate hydrolases"/>
    <property type="match status" value="1"/>
</dbReference>
<evidence type="ECO:0000256" key="5">
    <source>
        <dbReference type="ARBA" id="ARBA00022664"/>
    </source>
</evidence>
<evidence type="ECO:0000259" key="10">
    <source>
        <dbReference type="Pfam" id="PF06807"/>
    </source>
</evidence>
<dbReference type="PANTHER" id="PTHR12755">
    <property type="entry name" value="CLEAVAGE/POLYADENYLATION FACTOR IA SUBUNIT CLP1P"/>
    <property type="match status" value="1"/>
</dbReference>
<dbReference type="InterPro" id="IPR010655">
    <property type="entry name" value="Clp1_C"/>
</dbReference>
<gene>
    <name evidence="9" type="primary">CLP1</name>
    <name evidence="13" type="ORF">BD289DRAFT_79</name>
</gene>
<proteinExistence type="inferred from homology"/>
<dbReference type="InterPro" id="IPR027417">
    <property type="entry name" value="P-loop_NTPase"/>
</dbReference>
<keyword evidence="14" id="KW-1185">Reference proteome</keyword>
<dbReference type="InterPro" id="IPR032319">
    <property type="entry name" value="CLP1_P"/>
</dbReference>
<evidence type="ECO:0000256" key="1">
    <source>
        <dbReference type="ARBA" id="ARBA00003798"/>
    </source>
</evidence>
<dbReference type="GO" id="GO:0006388">
    <property type="term" value="P:tRNA splicing, via endonucleolytic cleavage and ligation"/>
    <property type="evidence" value="ECO:0007669"/>
    <property type="project" value="TreeGrafter"/>
</dbReference>
<dbReference type="Gene3D" id="2.60.120.1030">
    <property type="entry name" value="Clp1, DNA binding domain"/>
    <property type="match status" value="1"/>
</dbReference>
<evidence type="ECO:0000256" key="2">
    <source>
        <dbReference type="ARBA" id="ARBA00004123"/>
    </source>
</evidence>
<comment type="similarity">
    <text evidence="9">Belongs to the Clp1 family. Clp1 subfamily.</text>
</comment>
<evidence type="ECO:0000259" key="11">
    <source>
        <dbReference type="Pfam" id="PF16573"/>
    </source>
</evidence>
<dbReference type="GO" id="GO:0005524">
    <property type="term" value="F:ATP binding"/>
    <property type="evidence" value="ECO:0007669"/>
    <property type="project" value="UniProtKB-UniRule"/>
</dbReference>
<feature type="domain" description="Clp1 C-terminal" evidence="10">
    <location>
        <begin position="356"/>
        <end position="453"/>
    </location>
</feature>
<feature type="binding site" evidence="9">
    <location>
        <position position="29"/>
    </location>
    <ligand>
        <name>ATP</name>
        <dbReference type="ChEBI" id="CHEBI:30616"/>
    </ligand>
</feature>
<keyword evidence="7 9" id="KW-0067">ATP-binding</keyword>
<comment type="subcellular location">
    <subcellularLocation>
        <location evidence="2 9">Nucleus</location>
    </subcellularLocation>
</comment>
<feature type="binding site" evidence="9">
    <location>
        <position position="68"/>
    </location>
    <ligand>
        <name>ATP</name>
        <dbReference type="ChEBI" id="CHEBI:30616"/>
    </ligand>
</feature>
<dbReference type="PANTHER" id="PTHR12755:SF6">
    <property type="entry name" value="POLYRIBONUCLEOTIDE 5'-HYDROXYL-KINASE CLP1"/>
    <property type="match status" value="1"/>
</dbReference>
<evidence type="ECO:0000313" key="14">
    <source>
        <dbReference type="Proteomes" id="UP000241462"/>
    </source>
</evidence>
<dbReference type="Pfam" id="PF06807">
    <property type="entry name" value="Clp1"/>
    <property type="match status" value="1"/>
</dbReference>
<reference evidence="13 14" key="1">
    <citation type="journal article" date="2018" name="Mycol. Prog.">
        <title>Coniella lustricola, a new species from submerged detritus.</title>
        <authorList>
            <person name="Raudabaugh D.B."/>
            <person name="Iturriaga T."/>
            <person name="Carver A."/>
            <person name="Mondo S."/>
            <person name="Pangilinan J."/>
            <person name="Lipzen A."/>
            <person name="He G."/>
            <person name="Amirebrahimi M."/>
            <person name="Grigoriev I.V."/>
            <person name="Miller A.N."/>
        </authorList>
    </citation>
    <scope>NUCLEOTIDE SEQUENCE [LARGE SCALE GENOMIC DNA]</scope>
    <source>
        <strain evidence="13 14">B22-T-1</strain>
    </source>
</reference>
<dbReference type="Proteomes" id="UP000241462">
    <property type="component" value="Unassembled WGS sequence"/>
</dbReference>
<organism evidence="13 14">
    <name type="scientific">Coniella lustricola</name>
    <dbReference type="NCBI Taxonomy" id="2025994"/>
    <lineage>
        <taxon>Eukaryota</taxon>
        <taxon>Fungi</taxon>
        <taxon>Dikarya</taxon>
        <taxon>Ascomycota</taxon>
        <taxon>Pezizomycotina</taxon>
        <taxon>Sordariomycetes</taxon>
        <taxon>Sordariomycetidae</taxon>
        <taxon>Diaporthales</taxon>
        <taxon>Schizoparmaceae</taxon>
        <taxon>Coniella</taxon>
    </lineage>
</organism>
<evidence type="ECO:0000259" key="12">
    <source>
        <dbReference type="Pfam" id="PF16575"/>
    </source>
</evidence>
<protein>
    <recommendedName>
        <fullName evidence="4">Polynucleotide 5'-hydroxyl-kinase GRC3</fullName>
    </recommendedName>
    <alternativeName>
        <fullName evidence="3">Polynucleotide 5'-hydroxyl-kinase grc3</fullName>
    </alternativeName>
</protein>
<evidence type="ECO:0000256" key="7">
    <source>
        <dbReference type="ARBA" id="ARBA00022840"/>
    </source>
</evidence>
<dbReference type="HAMAP" id="MF_03035">
    <property type="entry name" value="Clp1"/>
    <property type="match status" value="1"/>
</dbReference>
<dbReference type="InterPro" id="IPR045116">
    <property type="entry name" value="Clp1/Grc3"/>
</dbReference>
<dbReference type="CDD" id="cd01983">
    <property type="entry name" value="SIMIBI"/>
    <property type="match status" value="1"/>
</dbReference>
<accession>A0A2T3AN79</accession>
<dbReference type="GO" id="GO:0005849">
    <property type="term" value="C:mRNA cleavage factor complex"/>
    <property type="evidence" value="ECO:0007669"/>
    <property type="project" value="UniProtKB-UniRule"/>
</dbReference>
<evidence type="ECO:0000256" key="6">
    <source>
        <dbReference type="ARBA" id="ARBA00022741"/>
    </source>
</evidence>
<dbReference type="Gene3D" id="2.40.30.330">
    <property type="entry name" value="Pre-mRNA cleavage complex subunit Clp1, C-terminal domain"/>
    <property type="match status" value="1"/>
</dbReference>
<evidence type="ECO:0000256" key="4">
    <source>
        <dbReference type="ARBA" id="ARBA00019824"/>
    </source>
</evidence>
<feature type="binding site" evidence="9">
    <location>
        <begin position="136"/>
        <end position="141"/>
    </location>
    <ligand>
        <name>ATP</name>
        <dbReference type="ChEBI" id="CHEBI:30616"/>
    </ligand>
</feature>
<keyword evidence="6 9" id="KW-0547">Nucleotide-binding</keyword>
<evidence type="ECO:0000256" key="9">
    <source>
        <dbReference type="HAMAP-Rule" id="MF_03035"/>
    </source>
</evidence>
<dbReference type="STRING" id="2025994.A0A2T3AN79"/>
<dbReference type="FunCoup" id="A0A2T3AN79">
    <property type="interactions" value="783"/>
</dbReference>
<keyword evidence="8 9" id="KW-0539">Nucleus</keyword>
<evidence type="ECO:0000313" key="13">
    <source>
        <dbReference type="EMBL" id="PSS05118.1"/>
    </source>
</evidence>
<dbReference type="EMBL" id="KZ678372">
    <property type="protein sequence ID" value="PSS05118.1"/>
    <property type="molecule type" value="Genomic_DNA"/>
</dbReference>
<dbReference type="GO" id="GO:0051731">
    <property type="term" value="F:polynucleotide 5'-hydroxyl-kinase activity"/>
    <property type="evidence" value="ECO:0007669"/>
    <property type="project" value="InterPro"/>
</dbReference>
<feature type="domain" description="Clp1 P-loop" evidence="12">
    <location>
        <begin position="133"/>
        <end position="346"/>
    </location>
</feature>
<name>A0A2T3AN79_9PEZI</name>
<comment type="function">
    <text evidence="9">Required for endonucleolytic cleavage during polyadenylation-dependent pre-mRNA 3'-end formation.</text>
</comment>
<dbReference type="GO" id="GO:0031124">
    <property type="term" value="P:mRNA 3'-end processing"/>
    <property type="evidence" value="ECO:0007669"/>
    <property type="project" value="UniProtKB-UniRule"/>
</dbReference>
<dbReference type="InterPro" id="IPR032324">
    <property type="entry name" value="Clp1_N"/>
</dbReference>
<sequence length="460" mass="50293">MSIPGLGQLPIKANTSTVRQTTTLYPYWEWRFEVSHSDSLSVRITSGIADRDGTELALNKWYRFTGTRSKISTARGCTLEFEGACDRQRVVELTPESSASNLYMNLHFLLDRLRHEARNGRSLATGPRLMVVGPDSVGKSTLARTLTAYAVKAGFQPIVVNTSPREGMLPLPGTLTAATFATMMNIESEGTGAWAGTPTSGPAEVQPKLPLVFFYGHEHATDDLQLYKDVASRLAGAVTSRMSEDKDAKPAGLIIDTPGVSLEGDAGSKELDLVQHIVEEFSVNMLLVLGSQSVEDTLKKKFHGEKTSLGDVINVVGLEKPDGVVTNDPAWLLACQHAAIKEYFYGDSKTSLSAPKQMVDFDAVTIFRVPEPTGTSNEYRTLERIEPSPALTHWTMPVMDAKMNESHEAIRTATVHGFVYIADVNKDRRKISVLGPASGRDPQKPLLLGSWPEQYINLVG</sequence>
<evidence type="ECO:0000256" key="3">
    <source>
        <dbReference type="ARBA" id="ARBA00018706"/>
    </source>
</evidence>
<feature type="domain" description="Clp1 N-terminal" evidence="11">
    <location>
        <begin position="24"/>
        <end position="117"/>
    </location>
</feature>
<dbReference type="Pfam" id="PF16573">
    <property type="entry name" value="CLP1_N"/>
    <property type="match status" value="1"/>
</dbReference>
<evidence type="ECO:0000256" key="8">
    <source>
        <dbReference type="ARBA" id="ARBA00023242"/>
    </source>
</evidence>
<dbReference type="InterPro" id="IPR038239">
    <property type="entry name" value="Clp1_N_sf"/>
</dbReference>
<dbReference type="AlphaFoldDB" id="A0A2T3AN79"/>
<dbReference type="OrthoDB" id="258143at2759"/>